<proteinExistence type="predicted"/>
<keyword evidence="2" id="KW-1185">Reference proteome</keyword>
<evidence type="ECO:0000313" key="2">
    <source>
        <dbReference type="Proteomes" id="UP000624703"/>
    </source>
</evidence>
<organism evidence="1 2">
    <name type="scientific">Persicirhabdus sediminis</name>
    <dbReference type="NCBI Taxonomy" id="454144"/>
    <lineage>
        <taxon>Bacteria</taxon>
        <taxon>Pseudomonadati</taxon>
        <taxon>Verrucomicrobiota</taxon>
        <taxon>Verrucomicrobiia</taxon>
        <taxon>Verrucomicrobiales</taxon>
        <taxon>Verrucomicrobiaceae</taxon>
        <taxon>Persicirhabdus</taxon>
    </lineage>
</organism>
<protein>
    <submittedName>
        <fullName evidence="1">Uncharacterized protein</fullName>
    </submittedName>
</protein>
<dbReference type="InterPro" id="IPR029278">
    <property type="entry name" value="Imm26"/>
</dbReference>
<dbReference type="AlphaFoldDB" id="A0A8J7MAR2"/>
<dbReference type="Proteomes" id="UP000624703">
    <property type="component" value="Unassembled WGS sequence"/>
</dbReference>
<dbReference type="Pfam" id="PF15428">
    <property type="entry name" value="Imm26"/>
    <property type="match status" value="1"/>
</dbReference>
<evidence type="ECO:0000313" key="1">
    <source>
        <dbReference type="EMBL" id="MBK1789593.1"/>
    </source>
</evidence>
<sequence length="280" mass="31665">MIENDTLKAFAFDIQLPDETSPRFYIFHDLAELFGEEFNRDALKRLRKLLRGHPQNPRGKLISDYEADCVSLNASKADVIYLVARIINEESISAYRRECSEEEYAEILAELQGWKRRKPKKWQVGDVFSFSLSNGDLGFGQVLAREYGAPTCALLDIRSSELISVSEIEKARVISILHLGSDLLDKGGWQVIGTARVLADPDSSQHGSLFDVGSTSFGSGQHLQDLAEAFYSLSPWNVGYCGDDEYFDKQLMADVKRPENCLWLNDEKRRAYRDEHGITA</sequence>
<accession>A0A8J7MAR2</accession>
<gene>
    <name evidence="1" type="ORF">JIN82_00340</name>
</gene>
<reference evidence="1" key="1">
    <citation type="submission" date="2021-01" db="EMBL/GenBank/DDBJ databases">
        <title>Modified the classification status of verrucomicrobia.</title>
        <authorList>
            <person name="Feng X."/>
        </authorList>
    </citation>
    <scope>NUCLEOTIDE SEQUENCE</scope>
    <source>
        <strain evidence="1">_KCTC 22039</strain>
    </source>
</reference>
<name>A0A8J7MAR2_9BACT</name>
<dbReference type="EMBL" id="JAENIM010000008">
    <property type="protein sequence ID" value="MBK1789593.1"/>
    <property type="molecule type" value="Genomic_DNA"/>
</dbReference>
<dbReference type="RefSeq" id="WP_200309575.1">
    <property type="nucleotide sequence ID" value="NZ_JAENIM010000008.1"/>
</dbReference>
<comment type="caution">
    <text evidence="1">The sequence shown here is derived from an EMBL/GenBank/DDBJ whole genome shotgun (WGS) entry which is preliminary data.</text>
</comment>